<comment type="caution">
    <text evidence="1">The sequence shown here is derived from an EMBL/GenBank/DDBJ whole genome shotgun (WGS) entry which is preliminary data.</text>
</comment>
<accession>A0A4C1YZC7</accession>
<name>A0A4C1YZC7_EUMVA</name>
<dbReference type="Proteomes" id="UP000299102">
    <property type="component" value="Unassembled WGS sequence"/>
</dbReference>
<organism evidence="1 2">
    <name type="scientific">Eumeta variegata</name>
    <name type="common">Bagworm moth</name>
    <name type="synonym">Eumeta japonica</name>
    <dbReference type="NCBI Taxonomy" id="151549"/>
    <lineage>
        <taxon>Eukaryota</taxon>
        <taxon>Metazoa</taxon>
        <taxon>Ecdysozoa</taxon>
        <taxon>Arthropoda</taxon>
        <taxon>Hexapoda</taxon>
        <taxon>Insecta</taxon>
        <taxon>Pterygota</taxon>
        <taxon>Neoptera</taxon>
        <taxon>Endopterygota</taxon>
        <taxon>Lepidoptera</taxon>
        <taxon>Glossata</taxon>
        <taxon>Ditrysia</taxon>
        <taxon>Tineoidea</taxon>
        <taxon>Psychidae</taxon>
        <taxon>Oiketicinae</taxon>
        <taxon>Eumeta</taxon>
    </lineage>
</organism>
<protein>
    <submittedName>
        <fullName evidence="1">Uncharacterized protein</fullName>
    </submittedName>
</protein>
<dbReference type="AlphaFoldDB" id="A0A4C1YZC7"/>
<proteinExistence type="predicted"/>
<sequence>MDYFGSSVSGVVRGRCGTTGPAAPPRVPTPPPISVQILIACAPAVRFGRGLFNFAQRVMSQLRACKLVRGTNEALGALQV</sequence>
<keyword evidence="2" id="KW-1185">Reference proteome</keyword>
<evidence type="ECO:0000313" key="2">
    <source>
        <dbReference type="Proteomes" id="UP000299102"/>
    </source>
</evidence>
<dbReference type="EMBL" id="BGZK01001449">
    <property type="protein sequence ID" value="GBP80164.1"/>
    <property type="molecule type" value="Genomic_DNA"/>
</dbReference>
<gene>
    <name evidence="1" type="ORF">EVAR_97358_1</name>
</gene>
<reference evidence="1 2" key="1">
    <citation type="journal article" date="2019" name="Commun. Biol.">
        <title>The bagworm genome reveals a unique fibroin gene that provides high tensile strength.</title>
        <authorList>
            <person name="Kono N."/>
            <person name="Nakamura H."/>
            <person name="Ohtoshi R."/>
            <person name="Tomita M."/>
            <person name="Numata K."/>
            <person name="Arakawa K."/>
        </authorList>
    </citation>
    <scope>NUCLEOTIDE SEQUENCE [LARGE SCALE GENOMIC DNA]</scope>
</reference>
<evidence type="ECO:0000313" key="1">
    <source>
        <dbReference type="EMBL" id="GBP80164.1"/>
    </source>
</evidence>